<keyword evidence="1" id="KW-0472">Membrane</keyword>
<dbReference type="InterPro" id="IPR007981">
    <property type="entry name" value="Peptidase_A5"/>
</dbReference>
<proteinExistence type="predicted"/>
<feature type="transmembrane region" description="Helical" evidence="1">
    <location>
        <begin position="763"/>
        <end position="784"/>
    </location>
</feature>
<evidence type="ECO:0000256" key="1">
    <source>
        <dbReference type="SAM" id="Phobius"/>
    </source>
</evidence>
<gene>
    <name evidence="2" type="ordered locus">Ahos_1786</name>
</gene>
<dbReference type="InterPro" id="IPR013783">
    <property type="entry name" value="Ig-like_fold"/>
</dbReference>
<dbReference type="STRING" id="933801.Ahos_1786"/>
<dbReference type="KEGG" id="aho:Ahos_1786"/>
<dbReference type="OrthoDB" id="34640at2157"/>
<dbReference type="Pfam" id="PF05317">
    <property type="entry name" value="Thermopsin"/>
    <property type="match status" value="1"/>
</dbReference>
<keyword evidence="1" id="KW-0812">Transmembrane</keyword>
<dbReference type="Proteomes" id="UP000008458">
    <property type="component" value="Chromosome"/>
</dbReference>
<evidence type="ECO:0000313" key="3">
    <source>
        <dbReference type="Proteomes" id="UP000008458"/>
    </source>
</evidence>
<organism evidence="2 3">
    <name type="scientific">Acidianus hospitalis (strain W1)</name>
    <dbReference type="NCBI Taxonomy" id="933801"/>
    <lineage>
        <taxon>Archaea</taxon>
        <taxon>Thermoproteota</taxon>
        <taxon>Thermoprotei</taxon>
        <taxon>Sulfolobales</taxon>
        <taxon>Sulfolobaceae</taxon>
        <taxon>Acidianus</taxon>
    </lineage>
</organism>
<dbReference type="Gene3D" id="2.60.40.10">
    <property type="entry name" value="Immunoglobulins"/>
    <property type="match status" value="1"/>
</dbReference>
<name>F4B6W9_ACIHW</name>
<reference key="2">
    <citation type="journal article" date="2011" name="Extremophiles">
        <title>Genomic analyses of Acidianus hospitalis W1 a host for studying crenarchaeal virus and plasmid life cycles.</title>
        <authorList>
            <person name="You X.Y."/>
            <person name="Liu C."/>
            <person name="Wang S.Y."/>
            <person name="Jiang C.Y."/>
            <person name="Shah S.A."/>
            <person name="Prangishvili D."/>
            <person name="Liu S.J."/>
            <person name="Garrett R.A."/>
        </authorList>
    </citation>
    <scope>NUCLEOTIDE SEQUENCE</scope>
    <source>
        <strain>W1</strain>
    </source>
</reference>
<dbReference type="eggNOG" id="arCOG03672">
    <property type="taxonomic scope" value="Archaea"/>
</dbReference>
<accession>F4B6W9</accession>
<dbReference type="AlphaFoldDB" id="F4B6W9"/>
<dbReference type="RefSeq" id="WP_013776577.1">
    <property type="nucleotide sequence ID" value="NC_015518.1"/>
</dbReference>
<dbReference type="HOGENOM" id="CLU_334538_0_0_2"/>
<dbReference type="eggNOG" id="arCOG07781">
    <property type="taxonomic scope" value="Archaea"/>
</dbReference>
<dbReference type="GeneID" id="10601286"/>
<sequence>MRMLKVLLLALLVLPLFSFFTQSLSLYGQIQLPYGWLLPVYENVTQGNGIDIIFYASSPITFMIMSPLQFCQFRQGNSSQSIYSITASSLSEFFPLPSGQYYIVFYNNVSDTTVTLNYYVLTRPLPTGIADYGLKVSNGTVSPYIEKIKSVIGAVEINKLLAYNSTPPSGIGQYCASIQLNVVLQVNTISGTRQIWLQNVIQINTYNNSYRFIDNIWNFTSYPSILCNCVKGNGGVYFMFQGIRVCDYYAYSTNYFTLFSPSIEYLIINTSYTSQGPIILFGYMNQSGYPVWYDNVSILIPGTLSAYILIDGYNLTGNNHSYDAELILGGGGSGEFTFFNESNVELAMIYQYLNGTLAPPKYLFPFGLDTEESADNLYTIAYKGAYLVSTGYQVINNLNGNISQLRFNVVNYTKVTDQHFPYLFTINISGGVLPYKLNITIFNSTNELSAHTYVLFPALSSYYLPLSQLFPGNYTVKIELTDFNGNSIYYEFPLTINPPLKVRIINVTNFTDISIPFFNFTSILCGGTKPYNVTVMIYNGSGLLSEIHKILNCSSHFTINMKGYTEGIYTIEIKVEDQIGSFNISKYNFTINPDPEVKLIMPNTIDAGVEFQINANISLGTPPYHVSWYINGSYIGGGSTDKLNLTSPGIYNITAVVRDSVGYVITVSKIITIVPPPSLSVNEQTQGNFFQYNTSILLTTTVKGGTDAYYLVYLNGNLIGNYSSTTQMHLNLQNGENNITILAKDLWGKSAEETLMVNSGYNYINIGAVIAGIILIIIIIAIIVKRR</sequence>
<dbReference type="EMBL" id="CP002535">
    <property type="protein sequence ID" value="AEE94662.1"/>
    <property type="molecule type" value="Genomic_DNA"/>
</dbReference>
<dbReference type="InterPro" id="IPR035986">
    <property type="entry name" value="PKD_dom_sf"/>
</dbReference>
<protein>
    <submittedName>
        <fullName evidence="2">Thermopsin</fullName>
    </submittedName>
</protein>
<reference evidence="2 3" key="1">
    <citation type="journal article" date="2011" name="Extremophiles">
        <title>Genomic analysis of Acidianus hospitalis W1 a host for studying crenarchaeal virus and plasmid life cycles.</title>
        <authorList>
            <person name="You X.Y."/>
            <person name="Liu C."/>
            <person name="Wang S.Y."/>
            <person name="Jiang C.Y."/>
            <person name="Shah S.A."/>
            <person name="Prangishvili D."/>
            <person name="She Q."/>
            <person name="Liu S.J."/>
            <person name="Garrett R.A."/>
        </authorList>
    </citation>
    <scope>NUCLEOTIDE SEQUENCE [LARGE SCALE GENOMIC DNA]</scope>
    <source>
        <strain evidence="2 3">W1</strain>
    </source>
</reference>
<evidence type="ECO:0000313" key="2">
    <source>
        <dbReference type="EMBL" id="AEE94662.1"/>
    </source>
</evidence>
<keyword evidence="3" id="KW-1185">Reference proteome</keyword>
<keyword evidence="1" id="KW-1133">Transmembrane helix</keyword>
<dbReference type="SUPFAM" id="SSF49299">
    <property type="entry name" value="PKD domain"/>
    <property type="match status" value="1"/>
</dbReference>